<dbReference type="GO" id="GO:0033263">
    <property type="term" value="C:CORVET complex"/>
    <property type="evidence" value="ECO:0007669"/>
    <property type="project" value="UniProtKB-UniRule"/>
</dbReference>
<keyword evidence="4" id="KW-0653">Protein transport</keyword>
<dbReference type="InterPro" id="IPR006925">
    <property type="entry name" value="Vps16_C"/>
</dbReference>
<dbReference type="GO" id="GO:0003779">
    <property type="term" value="F:actin binding"/>
    <property type="evidence" value="ECO:0007669"/>
    <property type="project" value="TreeGrafter"/>
</dbReference>
<comment type="caution">
    <text evidence="7">The sequence shown here is derived from an EMBL/GenBank/DDBJ whole genome shotgun (WGS) entry which is preliminary data.</text>
</comment>
<name>A0A6A4XFY3_AMPAM</name>
<comment type="function">
    <text evidence="4">Plays a role in vesicle-mediated protein trafficking to lysosomal compartments including the endocytic membrane transport and autophagic pathways. Believed to act as a core component of the putative HOPS and CORVET endosomal tethering complexes.</text>
</comment>
<dbReference type="FunFam" id="1.10.150.780:FF:000001">
    <property type="entry name" value="Vacuolar protein sorting-associated protein 16 homolog"/>
    <property type="match status" value="1"/>
</dbReference>
<dbReference type="EMBL" id="VIIS01000089">
    <property type="protein sequence ID" value="KAF0313491.1"/>
    <property type="molecule type" value="Genomic_DNA"/>
</dbReference>
<dbReference type="Pfam" id="PF04841">
    <property type="entry name" value="Vps16_N"/>
    <property type="match status" value="1"/>
</dbReference>
<evidence type="ECO:0000256" key="3">
    <source>
        <dbReference type="ARBA" id="ARBA00061859"/>
    </source>
</evidence>
<evidence type="ECO:0000259" key="5">
    <source>
        <dbReference type="Pfam" id="PF04840"/>
    </source>
</evidence>
<comment type="similarity">
    <text evidence="1 4">Belongs to the VPS16 family.</text>
</comment>
<comment type="subcellular location">
    <subcellularLocation>
        <location evidence="4">Late endosome membrane</location>
        <topology evidence="4">Peripheral membrane protein</topology>
        <orientation evidence="4">Cytoplasmic side</orientation>
    </subcellularLocation>
    <subcellularLocation>
        <location evidence="4">Lysosome membrane</location>
        <topology evidence="4">Peripheral membrane protein</topology>
        <orientation evidence="4">Cytoplasmic side</orientation>
    </subcellularLocation>
    <text evidence="4">Cytoplasmic, peripheral membrane protein associated with late endosomes/lysosomes.</text>
</comment>
<dbReference type="InterPro" id="IPR016534">
    <property type="entry name" value="VPS16"/>
</dbReference>
<evidence type="ECO:0000256" key="4">
    <source>
        <dbReference type="PIRNR" id="PIRNR007949"/>
    </source>
</evidence>
<dbReference type="PANTHER" id="PTHR12811">
    <property type="entry name" value="VACUOLAR PROTEIN SORTING VPS16"/>
    <property type="match status" value="1"/>
</dbReference>
<dbReference type="GO" id="GO:0031902">
    <property type="term" value="C:late endosome membrane"/>
    <property type="evidence" value="ECO:0007669"/>
    <property type="project" value="UniProtKB-SubCell"/>
</dbReference>
<keyword evidence="8" id="KW-1185">Reference proteome</keyword>
<dbReference type="SUPFAM" id="SSF50969">
    <property type="entry name" value="YVTN repeat-like/Quinoprotein amine dehydrogenase"/>
    <property type="match status" value="1"/>
</dbReference>
<dbReference type="PANTHER" id="PTHR12811:SF0">
    <property type="entry name" value="VACUOLAR PROTEIN SORTING-ASSOCIATED PROTEIN 16 HOMOLOG"/>
    <property type="match status" value="1"/>
</dbReference>
<proteinExistence type="inferred from homology"/>
<gene>
    <name evidence="7" type="primary">Vps16_2</name>
    <name evidence="7" type="ORF">FJT64_015988</name>
</gene>
<dbReference type="GO" id="GO:0042144">
    <property type="term" value="P:vacuole fusion, non-autophagic"/>
    <property type="evidence" value="ECO:0007669"/>
    <property type="project" value="TreeGrafter"/>
</dbReference>
<dbReference type="AlphaFoldDB" id="A0A6A4XFY3"/>
<sequence length="826" mass="92631">MALYTSDWTPINDDTFFRRHELYPMSWAECDWTERTLVCVASSGGPIAVCRDVSNSAVPIMIYNGAGESLGLAKWNGQLAGAGWSDDEHLVLVDAAGQVSVYDMFGKMERSLQPRDRSEVKKFTVESASVFLSHQGTGLAVLCRNQRFYMTTSLEQPLVKKLPDAPGGSGPPSCWVTTADRYRSAVLVAKGLEVSLLEADSKAQPLAITLPAAAQRVAQLVTNRAGDLLAALTDSGHLVLTSLDLRQTFCTVDTGARQPAKQLQWCGSYAVVGYWNSSLLVVNRRGETIKYGLDVPGQLCAECDCIRLVTPYSHELIEQVWSDSVAVFRIGSMDPAAVLVETHREYEQKRSHLADEYLRMILTRLNQAVTSCIEAAGHEHNPQVQKLLLRAAQYGKSFVSELDPELFVSTCRYLRVLNSLRHHSHGMPLTMGQLRQMPVPALLDRLMRRRLHFLALRVCRQLQPAPHADQRRVLEAWAKHLVVSSDGEGQAVARQIADRLGSQSGISFADVAKTAIAAGKRGTAIQLLAMEQQARRTVPLLIDLNMCDEALKRAADSGDPDLAHSALLQLRDARGRAEFQMLIRNYPLMQSLYMKYLRSRGQTELVRDGLIQEDDFDGQARLRIAESYKETRVDLRISHLVAAQDCYKKAKNEFWATQTEDQHKLLKYQSSLEESCNREYVGLSLQDTIKQLILSDRHKLADSLRNEYKISDKRFWWTKLLALAEGEQWAELEKFAKSKKSPVGYEPFVDACLEHGSLVEAKKYLPRVNDENKVKYYAKAGLLEDAARIAFEQRDRDALAYVEGLCGPNNRSVLQQIGQYRQTLKP</sequence>
<evidence type="ECO:0000259" key="6">
    <source>
        <dbReference type="Pfam" id="PF04841"/>
    </source>
</evidence>
<accession>A0A6A4XFY3</accession>
<keyword evidence="4" id="KW-0967">Endosome</keyword>
<comment type="subunit">
    <text evidence="3">Core component of at least two putative endosomal tethering complexes, the homotypic fusion and vacuole protein sorting (HOPS) complex and the class C core vacuole/endosome tethering (CORVET) complex. Their common core is composed of the class C Vps proteins VPS11, VPS16, VPS18 and VPS33A, which in HOPS further associates with VPS39 and VPS41 and in CORVET with VPS8 and TGFBRAP1. Interacts with RAB5C. Interacts with STX17, MON1B. Associates with adapter protein complex 3 (AP-3) and clathrin:AP-3 complexes.</text>
</comment>
<keyword evidence="4" id="KW-0458">Lysosome</keyword>
<evidence type="ECO:0000256" key="1">
    <source>
        <dbReference type="ARBA" id="ARBA00009250"/>
    </source>
</evidence>
<feature type="domain" description="Vps16 N-terminal" evidence="6">
    <location>
        <begin position="4"/>
        <end position="408"/>
    </location>
</feature>
<dbReference type="PIRSF" id="PIRSF007949">
    <property type="entry name" value="VPS16"/>
    <property type="match status" value="1"/>
</dbReference>
<dbReference type="EMBL" id="VIIS01000089">
    <property type="protein sequence ID" value="KAF0313493.1"/>
    <property type="molecule type" value="Genomic_DNA"/>
</dbReference>
<evidence type="ECO:0000313" key="7">
    <source>
        <dbReference type="EMBL" id="KAF0313492.1"/>
    </source>
</evidence>
<evidence type="ECO:0000313" key="8">
    <source>
        <dbReference type="Proteomes" id="UP000440578"/>
    </source>
</evidence>
<evidence type="ECO:0000256" key="2">
    <source>
        <dbReference type="ARBA" id="ARBA00017947"/>
    </source>
</evidence>
<keyword evidence="4" id="KW-0813">Transport</keyword>
<dbReference type="Proteomes" id="UP000440578">
    <property type="component" value="Unassembled WGS sequence"/>
</dbReference>
<dbReference type="OrthoDB" id="1792at2759"/>
<dbReference type="GO" id="GO:0030897">
    <property type="term" value="C:HOPS complex"/>
    <property type="evidence" value="ECO:0007669"/>
    <property type="project" value="UniProtKB-UniRule"/>
</dbReference>
<dbReference type="GO" id="GO:0005765">
    <property type="term" value="C:lysosomal membrane"/>
    <property type="evidence" value="ECO:0007669"/>
    <property type="project" value="UniProtKB-SubCell"/>
</dbReference>
<dbReference type="Pfam" id="PF04840">
    <property type="entry name" value="Vps16_C"/>
    <property type="match status" value="1"/>
</dbReference>
<dbReference type="Gene3D" id="1.10.150.780">
    <property type="entry name" value="Vps16, C-terminal region"/>
    <property type="match status" value="1"/>
</dbReference>
<feature type="domain" description="Vps16 C-terminal" evidence="5">
    <location>
        <begin position="506"/>
        <end position="814"/>
    </location>
</feature>
<dbReference type="GO" id="GO:0006886">
    <property type="term" value="P:intracellular protein transport"/>
    <property type="evidence" value="ECO:0007669"/>
    <property type="project" value="InterPro"/>
</dbReference>
<dbReference type="GO" id="GO:0016197">
    <property type="term" value="P:endosomal transport"/>
    <property type="evidence" value="ECO:0007669"/>
    <property type="project" value="TreeGrafter"/>
</dbReference>
<reference evidence="7 8" key="1">
    <citation type="submission" date="2019-07" db="EMBL/GenBank/DDBJ databases">
        <title>Draft genome assembly of a fouling barnacle, Amphibalanus amphitrite (Darwin, 1854): The first reference genome for Thecostraca.</title>
        <authorList>
            <person name="Kim W."/>
        </authorList>
    </citation>
    <scope>NUCLEOTIDE SEQUENCE [LARGE SCALE GENOMIC DNA]</scope>
    <source>
        <strain evidence="7">SNU_AA5</strain>
        <tissue evidence="7">Soma without cirri and trophi</tissue>
    </source>
</reference>
<dbReference type="InterPro" id="IPR006926">
    <property type="entry name" value="Vps16_N"/>
</dbReference>
<dbReference type="InterPro" id="IPR038132">
    <property type="entry name" value="Vps16_C_sf"/>
</dbReference>
<dbReference type="EMBL" id="VIIS01000089">
    <property type="protein sequence ID" value="KAF0313492.1"/>
    <property type="molecule type" value="Genomic_DNA"/>
</dbReference>
<dbReference type="InterPro" id="IPR011044">
    <property type="entry name" value="Quino_amine_DH_bsu"/>
</dbReference>
<keyword evidence="4" id="KW-0472">Membrane</keyword>
<protein>
    <recommendedName>
        <fullName evidence="2 4">Vacuolar protein sorting-associated protein 16 homolog</fullName>
    </recommendedName>
</protein>
<organism evidence="7 8">
    <name type="scientific">Amphibalanus amphitrite</name>
    <name type="common">Striped barnacle</name>
    <name type="synonym">Balanus amphitrite</name>
    <dbReference type="NCBI Taxonomy" id="1232801"/>
    <lineage>
        <taxon>Eukaryota</taxon>
        <taxon>Metazoa</taxon>
        <taxon>Ecdysozoa</taxon>
        <taxon>Arthropoda</taxon>
        <taxon>Crustacea</taxon>
        <taxon>Multicrustacea</taxon>
        <taxon>Cirripedia</taxon>
        <taxon>Thoracica</taxon>
        <taxon>Thoracicalcarea</taxon>
        <taxon>Balanomorpha</taxon>
        <taxon>Balanoidea</taxon>
        <taxon>Balanidae</taxon>
        <taxon>Amphibalaninae</taxon>
        <taxon>Amphibalanus</taxon>
    </lineage>
</organism>